<keyword evidence="3 5" id="KW-0732">Signal</keyword>
<dbReference type="EMBL" id="QTTN01000068">
    <property type="protein sequence ID" value="REE55450.1"/>
    <property type="molecule type" value="Genomic_DNA"/>
</dbReference>
<name>A0A3D9PZ76_9BACL</name>
<evidence type="ECO:0000313" key="6">
    <source>
        <dbReference type="EMBL" id="REE55450.1"/>
    </source>
</evidence>
<evidence type="ECO:0000256" key="3">
    <source>
        <dbReference type="ARBA" id="ARBA00022729"/>
    </source>
</evidence>
<dbReference type="PANTHER" id="PTHR30061">
    <property type="entry name" value="MALTOSE-BINDING PERIPLASMIC PROTEIN"/>
    <property type="match status" value="1"/>
</dbReference>
<dbReference type="PANTHER" id="PTHR30061:SF50">
    <property type="entry name" value="MALTOSE_MALTODEXTRIN-BINDING PERIPLASMIC PROTEIN"/>
    <property type="match status" value="1"/>
</dbReference>
<evidence type="ECO:0000256" key="1">
    <source>
        <dbReference type="ARBA" id="ARBA00008520"/>
    </source>
</evidence>
<dbReference type="GO" id="GO:0042956">
    <property type="term" value="P:maltodextrin transmembrane transport"/>
    <property type="evidence" value="ECO:0007669"/>
    <property type="project" value="TreeGrafter"/>
</dbReference>
<evidence type="ECO:0000256" key="5">
    <source>
        <dbReference type="SAM" id="SignalP"/>
    </source>
</evidence>
<proteinExistence type="inferred from homology"/>
<organism evidence="6 7">
    <name type="scientific">Paenibacillus taihuensis</name>
    <dbReference type="NCBI Taxonomy" id="1156355"/>
    <lineage>
        <taxon>Bacteria</taxon>
        <taxon>Bacillati</taxon>
        <taxon>Bacillota</taxon>
        <taxon>Bacilli</taxon>
        <taxon>Bacillales</taxon>
        <taxon>Paenibacillaceae</taxon>
        <taxon>Paenibacillus</taxon>
    </lineage>
</organism>
<dbReference type="CDD" id="cd14748">
    <property type="entry name" value="PBP2_UgpB"/>
    <property type="match status" value="1"/>
</dbReference>
<dbReference type="Proteomes" id="UP000256304">
    <property type="component" value="Unassembled WGS sequence"/>
</dbReference>
<accession>A0A3D9PZ76</accession>
<keyword evidence="7" id="KW-1185">Reference proteome</keyword>
<keyword evidence="2" id="KW-0813">Transport</keyword>
<dbReference type="SUPFAM" id="SSF53850">
    <property type="entry name" value="Periplasmic binding protein-like II"/>
    <property type="match status" value="1"/>
</dbReference>
<evidence type="ECO:0000313" key="7">
    <source>
        <dbReference type="Proteomes" id="UP000256304"/>
    </source>
</evidence>
<dbReference type="RefSeq" id="WP_116192752.1">
    <property type="nucleotide sequence ID" value="NZ_QTTN01000068.1"/>
</dbReference>
<dbReference type="Pfam" id="PF01547">
    <property type="entry name" value="SBP_bac_1"/>
    <property type="match status" value="1"/>
</dbReference>
<protein>
    <submittedName>
        <fullName evidence="6">Carbohydrate ABC transporter substrate-binding protein (CUT1 family)</fullName>
    </submittedName>
</protein>
<sequence length="460" mass="49485">MVTSSWKKASIGIMITALTSVALAGCGSNGSNTSSSNNSGTKNAADTTNSSSSTNTSSSSTNETKKGRSDVNFWYLWGGTEGENMEKLIAEFNSSQDLYTVKGLSVPDMQKVIVALSSGNGPDITDNFSSNTASYAEKGILEPLDDYIAKDNYDLSDFVQGALKSGQYNGKQYALPINVNFYMMFYNKKMFADAGIANPPTTASELLDDAIKLTKVNDDKTLQVMGFPDFPLVYYVNPMSFALGGDFATTDGKLTPNNPGTLAAINLMKQYRDKFGVDNITKFNSSAKYLDATDPFISGHQAIRFDGPWFGNTVKNALKIEGLDYGIAPLPGPDGQPNLAGGGEVSASTFFIAKNAKNKDGAWAFMSWLMSKEAMTKFNTMFGNLPARTSVYNDPGLQNIPDFKVFADAATNANLKSFPAVSVQTEYAKLISDQFELAVNGKETAEQALKEADEKAGSLK</sequence>
<dbReference type="Gene3D" id="3.40.190.10">
    <property type="entry name" value="Periplasmic binding protein-like II"/>
    <property type="match status" value="2"/>
</dbReference>
<dbReference type="GO" id="GO:0055052">
    <property type="term" value="C:ATP-binding cassette (ABC) transporter complex, substrate-binding subunit-containing"/>
    <property type="evidence" value="ECO:0007669"/>
    <property type="project" value="TreeGrafter"/>
</dbReference>
<dbReference type="GO" id="GO:0015768">
    <property type="term" value="P:maltose transport"/>
    <property type="evidence" value="ECO:0007669"/>
    <property type="project" value="TreeGrafter"/>
</dbReference>
<evidence type="ECO:0000256" key="2">
    <source>
        <dbReference type="ARBA" id="ARBA00022448"/>
    </source>
</evidence>
<dbReference type="OrthoDB" id="9808332at2"/>
<evidence type="ECO:0000256" key="4">
    <source>
        <dbReference type="SAM" id="MobiDB-lite"/>
    </source>
</evidence>
<feature type="chain" id="PRO_5039026481" evidence="5">
    <location>
        <begin position="25"/>
        <end position="460"/>
    </location>
</feature>
<dbReference type="AlphaFoldDB" id="A0A3D9PZ76"/>
<dbReference type="GO" id="GO:1901982">
    <property type="term" value="F:maltose binding"/>
    <property type="evidence" value="ECO:0007669"/>
    <property type="project" value="TreeGrafter"/>
</dbReference>
<feature type="region of interest" description="Disordered" evidence="4">
    <location>
        <begin position="29"/>
        <end position="66"/>
    </location>
</feature>
<reference evidence="6 7" key="1">
    <citation type="submission" date="2018-08" db="EMBL/GenBank/DDBJ databases">
        <title>Genomic Encyclopedia of Type Strains, Phase III (KMG-III): the genomes of soil and plant-associated and newly described type strains.</title>
        <authorList>
            <person name="Whitman W."/>
        </authorList>
    </citation>
    <scope>NUCLEOTIDE SEQUENCE [LARGE SCALE GENOMIC DNA]</scope>
    <source>
        <strain evidence="6 7">CGMCC 1.10966</strain>
    </source>
</reference>
<dbReference type="PROSITE" id="PS51257">
    <property type="entry name" value="PROKAR_LIPOPROTEIN"/>
    <property type="match status" value="1"/>
</dbReference>
<dbReference type="InterPro" id="IPR006059">
    <property type="entry name" value="SBP"/>
</dbReference>
<comment type="caution">
    <text evidence="6">The sequence shown here is derived from an EMBL/GenBank/DDBJ whole genome shotgun (WGS) entry which is preliminary data.</text>
</comment>
<feature type="signal peptide" evidence="5">
    <location>
        <begin position="1"/>
        <end position="24"/>
    </location>
</feature>
<comment type="similarity">
    <text evidence="1">Belongs to the bacterial solute-binding protein 1 family.</text>
</comment>
<feature type="compositionally biased region" description="Low complexity" evidence="4">
    <location>
        <begin position="29"/>
        <end position="62"/>
    </location>
</feature>
<gene>
    <name evidence="6" type="ORF">A8990_16821</name>
</gene>